<organism evidence="1 2">
    <name type="scientific">Enterobacter phage phiEap-3</name>
    <dbReference type="NCBI Taxonomy" id="1682394"/>
    <lineage>
        <taxon>Viruses</taxon>
        <taxon>Duplodnaviria</taxon>
        <taxon>Heunggongvirae</taxon>
        <taxon>Uroviricota</taxon>
        <taxon>Caudoviricetes</taxon>
        <taxon>Pantevenvirales</taxon>
        <taxon>Straboviridae</taxon>
        <taxon>Slopekvirus</taxon>
        <taxon>Slopekvirus eap3</taxon>
    </lineage>
</organism>
<protein>
    <submittedName>
        <fullName evidence="1">Uncharacterized protein</fullName>
    </submittedName>
</protein>
<proteinExistence type="predicted"/>
<evidence type="ECO:0000313" key="2">
    <source>
        <dbReference type="Proteomes" id="UP000225536"/>
    </source>
</evidence>
<evidence type="ECO:0000313" key="1">
    <source>
        <dbReference type="EMBL" id="ALA45359.1"/>
    </source>
</evidence>
<keyword evidence="2" id="KW-1185">Reference proteome</keyword>
<reference evidence="1 2" key="1">
    <citation type="submission" date="2015-07" db="EMBL/GenBank/DDBJ databases">
        <title>Enterobacter aerogenes phage phiEap-3.</title>
        <authorList>
            <person name="Zhao X."/>
        </authorList>
    </citation>
    <scope>NUCLEOTIDE SEQUENCE [LARGE SCALE GENOMIC DNA]</scope>
</reference>
<sequence length="170" mass="19837">MISKILDKLFPSRIVEREKRQNRFQNAIDYLEEIRFQKFLEDKKMREDEKHPNSKMADGVTKCAVGRTWKRKDYKDLVSAIPRGSLEDYSKATGRSYTGCLNRLCMIGVVKRMTPTYNHVYMAIVKKRRLQFYAASGESINLIDDLIEVGYVDDGKFLKAPDYLRGKLLK</sequence>
<gene>
    <name evidence="1" type="ORF">ADS69_00254</name>
</gene>
<accession>A0A0K2FHC9</accession>
<dbReference type="Proteomes" id="UP000225536">
    <property type="component" value="Segment"/>
</dbReference>
<name>A0A0K2FHC9_9CAUD</name>
<dbReference type="EMBL" id="KT321315">
    <property type="protein sequence ID" value="ALA45359.1"/>
    <property type="molecule type" value="Genomic_DNA"/>
</dbReference>